<proteinExistence type="inferred from homology"/>
<evidence type="ECO:0000256" key="2">
    <source>
        <dbReference type="ARBA" id="ARBA00022729"/>
    </source>
</evidence>
<evidence type="ECO:0000313" key="4">
    <source>
        <dbReference type="EMBL" id="TDT89132.1"/>
    </source>
</evidence>
<dbReference type="PANTHER" id="PTHR47235:SF1">
    <property type="entry name" value="BLR6548 PROTEIN"/>
    <property type="match status" value="1"/>
</dbReference>
<dbReference type="EMBL" id="SOBK01000004">
    <property type="protein sequence ID" value="TDT89132.1"/>
    <property type="molecule type" value="Genomic_DNA"/>
</dbReference>
<feature type="domain" description="Leucine-binding protein" evidence="3">
    <location>
        <begin position="4"/>
        <end position="365"/>
    </location>
</feature>
<comment type="caution">
    <text evidence="4">The sequence shown here is derived from an EMBL/GenBank/DDBJ whole genome shotgun (WGS) entry which is preliminary data.</text>
</comment>
<accession>A0AA94TJE8</accession>
<gene>
    <name evidence="4" type="ORF">EDC59_104125</name>
</gene>
<comment type="similarity">
    <text evidence="1">Belongs to the leucine-binding protein family.</text>
</comment>
<evidence type="ECO:0000259" key="3">
    <source>
        <dbReference type="Pfam" id="PF13458"/>
    </source>
</evidence>
<dbReference type="SUPFAM" id="SSF53822">
    <property type="entry name" value="Periplasmic binding protein-like I"/>
    <property type="match status" value="1"/>
</dbReference>
<dbReference type="Proteomes" id="UP000295506">
    <property type="component" value="Unassembled WGS sequence"/>
</dbReference>
<evidence type="ECO:0000256" key="1">
    <source>
        <dbReference type="ARBA" id="ARBA00010062"/>
    </source>
</evidence>
<dbReference type="AlphaFoldDB" id="A0AA94TJE8"/>
<dbReference type="InterPro" id="IPR028081">
    <property type="entry name" value="Leu-bd"/>
</dbReference>
<organism evidence="4 5">
    <name type="scientific">Pseudodesulfovibrio indicus</name>
    <dbReference type="NCBI Taxonomy" id="1716143"/>
    <lineage>
        <taxon>Bacteria</taxon>
        <taxon>Pseudomonadati</taxon>
        <taxon>Thermodesulfobacteriota</taxon>
        <taxon>Desulfovibrionia</taxon>
        <taxon>Desulfovibrionales</taxon>
        <taxon>Desulfovibrionaceae</taxon>
    </lineage>
</organism>
<dbReference type="CDD" id="cd19978">
    <property type="entry name" value="PBP1_ABC_ligand_binding-like"/>
    <property type="match status" value="1"/>
</dbReference>
<protein>
    <submittedName>
        <fullName evidence="4">ABC-type branched-subunit amino acid transport system substrate-binding protein</fullName>
    </submittedName>
</protein>
<keyword evidence="2" id="KW-0732">Signal</keyword>
<dbReference type="Gene3D" id="3.40.50.2300">
    <property type="match status" value="2"/>
</dbReference>
<name>A0AA94TJE8_9BACT</name>
<dbReference type="InterPro" id="IPR028082">
    <property type="entry name" value="Peripla_BP_I"/>
</dbReference>
<dbReference type="PANTHER" id="PTHR47235">
    <property type="entry name" value="BLR6548 PROTEIN"/>
    <property type="match status" value="1"/>
</dbReference>
<reference evidence="4 5" key="1">
    <citation type="submission" date="2019-03" db="EMBL/GenBank/DDBJ databases">
        <title>Genomic Encyclopedia of Type Strains, Phase IV (KMG-IV): sequencing the most valuable type-strain genomes for metagenomic binning, comparative biology and taxonomic classification.</title>
        <authorList>
            <person name="Goeker M."/>
        </authorList>
    </citation>
    <scope>NUCLEOTIDE SEQUENCE [LARGE SCALE GENOMIC DNA]</scope>
    <source>
        <strain evidence="4 5">DSM 101483</strain>
    </source>
</reference>
<dbReference type="Pfam" id="PF13458">
    <property type="entry name" value="Peripla_BP_6"/>
    <property type="match status" value="1"/>
</dbReference>
<evidence type="ECO:0000313" key="5">
    <source>
        <dbReference type="Proteomes" id="UP000295506"/>
    </source>
</evidence>
<sequence length="378" mass="42310">MSAAFTGANGELGIEYYRGLTAYLEYRNARVGENGWTIKVKPANDGYNPGPCFQNTVSFILDDDVFALAAYVGTPTTSRILPLLQKFKDRHVYMLFPFTGAQPLRVEPFGEYVFNLRASYFDETSALVDNLVAAGRSRIAVFYQLDAYGRNGWDGVRRALNRYDLSIVAEAAYRRGATFAQDFTVEVRHLMKADVDAIVVIGTYASQAAFIRDARNLGYDVPIAGVSFTDSDKMLTLLKEESGRTGRDYTVDLIQSQVVPSYEENDLPGVRFYREVMAGYEGATVPSDAGYAPRRYSFVSFEGFLNGILLGELVDRMGDAPSPARIPEVMESIRDLDLGIGVDVRFGPGRHQGLDQVYMTTVEDGHFRAIENWERWRR</sequence>